<evidence type="ECO:0000313" key="2">
    <source>
        <dbReference type="Proteomes" id="UP000886595"/>
    </source>
</evidence>
<dbReference type="Proteomes" id="UP000886595">
    <property type="component" value="Unassembled WGS sequence"/>
</dbReference>
<gene>
    <name evidence="1" type="ORF">Bca52824_039714</name>
</gene>
<evidence type="ECO:0000313" key="1">
    <source>
        <dbReference type="EMBL" id="KAG2293045.1"/>
    </source>
</evidence>
<sequence length="104" mass="11840">MELFFSETVYMSTGFVQTVVKKITAGGRVHLQSGCEGNRNIKWMVLYWLLQMLKEIEPWLSSFTCAFCNKEDAVGVVRYHVEMSVSDATNTAELVEHLTLKCVN</sequence>
<protein>
    <submittedName>
        <fullName evidence="1">Uncharacterized protein</fullName>
    </submittedName>
</protein>
<organism evidence="1 2">
    <name type="scientific">Brassica carinata</name>
    <name type="common">Ethiopian mustard</name>
    <name type="synonym">Abyssinian cabbage</name>
    <dbReference type="NCBI Taxonomy" id="52824"/>
    <lineage>
        <taxon>Eukaryota</taxon>
        <taxon>Viridiplantae</taxon>
        <taxon>Streptophyta</taxon>
        <taxon>Embryophyta</taxon>
        <taxon>Tracheophyta</taxon>
        <taxon>Spermatophyta</taxon>
        <taxon>Magnoliopsida</taxon>
        <taxon>eudicotyledons</taxon>
        <taxon>Gunneridae</taxon>
        <taxon>Pentapetalae</taxon>
        <taxon>rosids</taxon>
        <taxon>malvids</taxon>
        <taxon>Brassicales</taxon>
        <taxon>Brassicaceae</taxon>
        <taxon>Brassiceae</taxon>
        <taxon>Brassica</taxon>
    </lineage>
</organism>
<reference evidence="1 2" key="1">
    <citation type="submission" date="2020-02" db="EMBL/GenBank/DDBJ databases">
        <authorList>
            <person name="Ma Q."/>
            <person name="Huang Y."/>
            <person name="Song X."/>
            <person name="Pei D."/>
        </authorList>
    </citation>
    <scope>NUCLEOTIDE SEQUENCE [LARGE SCALE GENOMIC DNA]</scope>
    <source>
        <strain evidence="1">Sxm20200214</strain>
        <tissue evidence="1">Leaf</tissue>
    </source>
</reference>
<proteinExistence type="predicted"/>
<keyword evidence="2" id="KW-1185">Reference proteome</keyword>
<name>A0A8X7RRP1_BRACI</name>
<accession>A0A8X7RRP1</accession>
<comment type="caution">
    <text evidence="1">The sequence shown here is derived from an EMBL/GenBank/DDBJ whole genome shotgun (WGS) entry which is preliminary data.</text>
</comment>
<dbReference type="OrthoDB" id="1111410at2759"/>
<dbReference type="AlphaFoldDB" id="A0A8X7RRP1"/>
<dbReference type="EMBL" id="JAAMPC010000009">
    <property type="protein sequence ID" value="KAG2293045.1"/>
    <property type="molecule type" value="Genomic_DNA"/>
</dbReference>